<feature type="chain" id="PRO_5009844443" description="Triacylglycerol esterase/lipase EstA, alpha/beta hydrolase fold" evidence="1">
    <location>
        <begin position="22"/>
        <end position="248"/>
    </location>
</feature>
<dbReference type="OrthoDB" id="8871309at2"/>
<dbReference type="Proteomes" id="UP000182241">
    <property type="component" value="Unassembled WGS sequence"/>
</dbReference>
<dbReference type="STRING" id="57704.SAMN04489793_4287"/>
<evidence type="ECO:0000256" key="1">
    <source>
        <dbReference type="SAM" id="SignalP"/>
    </source>
</evidence>
<keyword evidence="1" id="KW-0732">Signal</keyword>
<evidence type="ECO:0000313" key="3">
    <source>
        <dbReference type="Proteomes" id="UP000182241"/>
    </source>
</evidence>
<gene>
    <name evidence="2" type="ORF">SAMN04489793_4287</name>
</gene>
<dbReference type="AlphaFoldDB" id="A0A1H4YRB5"/>
<accession>A0A1H4YRB5</accession>
<dbReference type="EMBL" id="FNSA01000003">
    <property type="protein sequence ID" value="SED20539.1"/>
    <property type="molecule type" value="Genomic_DNA"/>
</dbReference>
<reference evidence="3" key="1">
    <citation type="submission" date="2016-10" db="EMBL/GenBank/DDBJ databases">
        <authorList>
            <person name="Varghese N."/>
            <person name="Submissions S."/>
        </authorList>
    </citation>
    <scope>NUCLEOTIDE SEQUENCE [LARGE SCALE GENOMIC DNA]</scope>
    <source>
        <strain evidence="3">DSM 44234</strain>
    </source>
</reference>
<feature type="signal peptide" evidence="1">
    <location>
        <begin position="1"/>
        <end position="21"/>
    </location>
</feature>
<evidence type="ECO:0000313" key="2">
    <source>
        <dbReference type="EMBL" id="SED20539.1"/>
    </source>
</evidence>
<dbReference type="InterPro" id="IPR029058">
    <property type="entry name" value="AB_hydrolase_fold"/>
</dbReference>
<dbReference type="RefSeq" id="WP_068521950.1">
    <property type="nucleotide sequence ID" value="NZ_CBDRGN010000007.1"/>
</dbReference>
<proteinExistence type="predicted"/>
<name>A0A1H4YRB5_TSUTY</name>
<keyword evidence="3" id="KW-1185">Reference proteome</keyword>
<sequence>MIAGRSLIALAAAVAATGALAAPATAAPAQGTVVIVPGQYIGALPYQPMKTALERSGSRVEVLNLRGLDLRSDAAAIGAAVDRAKAGGGPVSLVGHSVGGLSARYYLKALGGAPKVTHYAAIGTAQYGSPAACSQSGTAREVCPGSDFLATLNSGVGAVGPTQYFSIRSAKEWADGRITGPQCRMTPVPSATGNGGFDHTVEPVDPRVIAQVQAAVAGRCEGVRADEAAGSIQAANTLYPAGRAASGG</sequence>
<organism evidence="2 3">
    <name type="scientific">Tsukamurella tyrosinosolvens</name>
    <dbReference type="NCBI Taxonomy" id="57704"/>
    <lineage>
        <taxon>Bacteria</taxon>
        <taxon>Bacillati</taxon>
        <taxon>Actinomycetota</taxon>
        <taxon>Actinomycetes</taxon>
        <taxon>Mycobacteriales</taxon>
        <taxon>Tsukamurellaceae</taxon>
        <taxon>Tsukamurella</taxon>
    </lineage>
</organism>
<dbReference type="GeneID" id="300997458"/>
<dbReference type="SUPFAM" id="SSF53474">
    <property type="entry name" value="alpha/beta-Hydrolases"/>
    <property type="match status" value="1"/>
</dbReference>
<evidence type="ECO:0008006" key="4">
    <source>
        <dbReference type="Google" id="ProtNLM"/>
    </source>
</evidence>
<dbReference type="Gene3D" id="3.40.50.1820">
    <property type="entry name" value="alpha/beta hydrolase"/>
    <property type="match status" value="1"/>
</dbReference>
<protein>
    <recommendedName>
        <fullName evidence="4">Triacylglycerol esterase/lipase EstA, alpha/beta hydrolase fold</fullName>
    </recommendedName>
</protein>